<dbReference type="Pfam" id="PF06985">
    <property type="entry name" value="HET"/>
    <property type="match status" value="1"/>
</dbReference>
<reference evidence="2 3" key="1">
    <citation type="submission" date="2016-05" db="EMBL/GenBank/DDBJ databases">
        <title>A degradative enzymes factory behind the ericoid mycorrhizal symbiosis.</title>
        <authorList>
            <consortium name="DOE Joint Genome Institute"/>
            <person name="Martino E."/>
            <person name="Morin E."/>
            <person name="Grelet G."/>
            <person name="Kuo A."/>
            <person name="Kohler A."/>
            <person name="Daghino S."/>
            <person name="Barry K."/>
            <person name="Choi C."/>
            <person name="Cichocki N."/>
            <person name="Clum A."/>
            <person name="Copeland A."/>
            <person name="Hainaut M."/>
            <person name="Haridas S."/>
            <person name="Labutti K."/>
            <person name="Lindquist E."/>
            <person name="Lipzen A."/>
            <person name="Khouja H.-R."/>
            <person name="Murat C."/>
            <person name="Ohm R."/>
            <person name="Olson A."/>
            <person name="Spatafora J."/>
            <person name="Veneault-Fourrey C."/>
            <person name="Henrissat B."/>
            <person name="Grigoriev I."/>
            <person name="Martin F."/>
            <person name="Perotto S."/>
        </authorList>
    </citation>
    <scope>NUCLEOTIDE SEQUENCE [LARGE SCALE GENOMIC DNA]</scope>
    <source>
        <strain evidence="2 3">UAMH 7357</strain>
    </source>
</reference>
<dbReference type="EMBL" id="KZ613465">
    <property type="protein sequence ID" value="PMD28073.1"/>
    <property type="molecule type" value="Genomic_DNA"/>
</dbReference>
<evidence type="ECO:0000259" key="1">
    <source>
        <dbReference type="Pfam" id="PF06985"/>
    </source>
</evidence>
<name>A0A2J6QP88_9HELO</name>
<evidence type="ECO:0000313" key="2">
    <source>
        <dbReference type="EMBL" id="PMD28073.1"/>
    </source>
</evidence>
<proteinExistence type="predicted"/>
<dbReference type="AlphaFoldDB" id="A0A2J6QP88"/>
<keyword evidence="3" id="KW-1185">Reference proteome</keyword>
<feature type="domain" description="Heterokaryon incompatibility" evidence="1">
    <location>
        <begin position="55"/>
        <end position="97"/>
    </location>
</feature>
<gene>
    <name evidence="2" type="ORF">NA56DRAFT_721991</name>
</gene>
<accession>A0A2J6QP88</accession>
<sequence length="223" mass="24603">MSSQATVEPSEVHKVTVTSCRRCASKFQYELRSGGKATIIIVSDASKLRRLMELVGPANAWLDIISIDQDDEQDKATQIAAMGDIYSKASWADTAVHLRASIMQSLDTTLLSRRIETLRKLAISKIKAVTSLTNIPEFISEFSLAVTGKPEESDLGSLILDVDMSEMGDKKAENMAFAPLLGQVRALLESIPREHLVKSRLVTASWVQVEQTRTPAGHYSEWP</sequence>
<dbReference type="InterPro" id="IPR010730">
    <property type="entry name" value="HET"/>
</dbReference>
<protein>
    <recommendedName>
        <fullName evidence="1">Heterokaryon incompatibility domain-containing protein</fullName>
    </recommendedName>
</protein>
<organism evidence="2 3">
    <name type="scientific">Hyaloscypha hepaticicola</name>
    <dbReference type="NCBI Taxonomy" id="2082293"/>
    <lineage>
        <taxon>Eukaryota</taxon>
        <taxon>Fungi</taxon>
        <taxon>Dikarya</taxon>
        <taxon>Ascomycota</taxon>
        <taxon>Pezizomycotina</taxon>
        <taxon>Leotiomycetes</taxon>
        <taxon>Helotiales</taxon>
        <taxon>Hyaloscyphaceae</taxon>
        <taxon>Hyaloscypha</taxon>
    </lineage>
</organism>
<dbReference type="Proteomes" id="UP000235672">
    <property type="component" value="Unassembled WGS sequence"/>
</dbReference>
<evidence type="ECO:0000313" key="3">
    <source>
        <dbReference type="Proteomes" id="UP000235672"/>
    </source>
</evidence>